<proteinExistence type="predicted"/>
<evidence type="ECO:0000259" key="1">
    <source>
        <dbReference type="Pfam" id="PF12728"/>
    </source>
</evidence>
<accession>A0ABT1YJT2</accession>
<feature type="domain" description="Helix-turn-helix" evidence="1">
    <location>
        <begin position="40"/>
        <end position="91"/>
    </location>
</feature>
<evidence type="ECO:0000313" key="2">
    <source>
        <dbReference type="EMBL" id="MCR8633443.1"/>
    </source>
</evidence>
<dbReference type="EMBL" id="JANQBD010000015">
    <property type="protein sequence ID" value="MCR8633443.1"/>
    <property type="molecule type" value="Genomic_DNA"/>
</dbReference>
<evidence type="ECO:0000313" key="3">
    <source>
        <dbReference type="Proteomes" id="UP001300012"/>
    </source>
</evidence>
<organism evidence="2 3">
    <name type="scientific">Paenibacillus radicis</name>
    <name type="common">ex Xue et al. 2023</name>
    <dbReference type="NCBI Taxonomy" id="2972489"/>
    <lineage>
        <taxon>Bacteria</taxon>
        <taxon>Bacillati</taxon>
        <taxon>Bacillota</taxon>
        <taxon>Bacilli</taxon>
        <taxon>Bacillales</taxon>
        <taxon>Paenibacillaceae</taxon>
        <taxon>Paenibacillus</taxon>
    </lineage>
</organism>
<gene>
    <name evidence="2" type="ORF">NV381_19865</name>
</gene>
<sequence>MLHEKMFIEAFNAMKAELRKELLEELRAEMTVQPERTLYIDEAAEYTRISEKVLYKMCQQKLIPHRRAGEQGSRRPRILFSTASLDAWNREQEKANCSAWE</sequence>
<comment type="caution">
    <text evidence="2">The sequence shown here is derived from an EMBL/GenBank/DDBJ whole genome shotgun (WGS) entry which is preliminary data.</text>
</comment>
<keyword evidence="3" id="KW-1185">Reference proteome</keyword>
<dbReference type="Proteomes" id="UP001300012">
    <property type="component" value="Unassembled WGS sequence"/>
</dbReference>
<dbReference type="RefSeq" id="WP_258215020.1">
    <property type="nucleotide sequence ID" value="NZ_JANQBD010000015.1"/>
</dbReference>
<dbReference type="Pfam" id="PF12728">
    <property type="entry name" value="HTH_17"/>
    <property type="match status" value="1"/>
</dbReference>
<name>A0ABT1YJT2_9BACL</name>
<protein>
    <submittedName>
        <fullName evidence="2">Helix-turn-helix domain-containing protein</fullName>
    </submittedName>
</protein>
<dbReference type="InterPro" id="IPR041657">
    <property type="entry name" value="HTH_17"/>
</dbReference>
<reference evidence="2 3" key="1">
    <citation type="submission" date="2022-08" db="EMBL/GenBank/DDBJ databases">
        <title>Paenibacillus endoradicis sp. nov., Paenibacillus radicibacter sp. nov and Paenibacillus pararadicis sp. nov., three cold-adapted plant growth-promoting bacteria isolated from root of Larix gmelinii in Great Khingan.</title>
        <authorList>
            <person name="Xue H."/>
        </authorList>
    </citation>
    <scope>NUCLEOTIDE SEQUENCE [LARGE SCALE GENOMIC DNA]</scope>
    <source>
        <strain evidence="2 3">N5-1-1-5</strain>
    </source>
</reference>